<reference evidence="1 2" key="1">
    <citation type="submission" date="2021-07" db="EMBL/GenBank/DDBJ databases">
        <title>The Aristolochia fimbriata genome: insights into angiosperm evolution, floral development and chemical biosynthesis.</title>
        <authorList>
            <person name="Jiao Y."/>
        </authorList>
    </citation>
    <scope>NUCLEOTIDE SEQUENCE [LARGE SCALE GENOMIC DNA]</scope>
    <source>
        <strain evidence="1">IBCAS-2021</strain>
        <tissue evidence="1">Leaf</tissue>
    </source>
</reference>
<dbReference type="AlphaFoldDB" id="A0AAV7DV29"/>
<keyword evidence="2" id="KW-1185">Reference proteome</keyword>
<accession>A0AAV7DV29</accession>
<name>A0AAV7DV29_ARIFI</name>
<dbReference type="Proteomes" id="UP000825729">
    <property type="component" value="Unassembled WGS sequence"/>
</dbReference>
<comment type="caution">
    <text evidence="1">The sequence shown here is derived from an EMBL/GenBank/DDBJ whole genome shotgun (WGS) entry which is preliminary data.</text>
</comment>
<evidence type="ECO:0000313" key="2">
    <source>
        <dbReference type="Proteomes" id="UP000825729"/>
    </source>
</evidence>
<sequence length="132" mass="15457">MENKLPPTTNHLQAQPLTPSWRFSPWHEGKGSTLYDSYEFRAVTKQLNQVLQGTEITKTPCPSYIRSSYPLRRCLSRLYKENAKAPRQVTCPVVNASQLQRQTCNRKGRRSIIPRLWKQLRKNFLRSNEVKI</sequence>
<gene>
    <name evidence="1" type="ORF">H6P81_019990</name>
</gene>
<dbReference type="EMBL" id="JAINDJ010000008">
    <property type="protein sequence ID" value="KAG9439825.1"/>
    <property type="molecule type" value="Genomic_DNA"/>
</dbReference>
<organism evidence="1 2">
    <name type="scientific">Aristolochia fimbriata</name>
    <name type="common">White veined hardy Dutchman's pipe vine</name>
    <dbReference type="NCBI Taxonomy" id="158543"/>
    <lineage>
        <taxon>Eukaryota</taxon>
        <taxon>Viridiplantae</taxon>
        <taxon>Streptophyta</taxon>
        <taxon>Embryophyta</taxon>
        <taxon>Tracheophyta</taxon>
        <taxon>Spermatophyta</taxon>
        <taxon>Magnoliopsida</taxon>
        <taxon>Magnoliidae</taxon>
        <taxon>Piperales</taxon>
        <taxon>Aristolochiaceae</taxon>
        <taxon>Aristolochia</taxon>
    </lineage>
</organism>
<evidence type="ECO:0000313" key="1">
    <source>
        <dbReference type="EMBL" id="KAG9439825.1"/>
    </source>
</evidence>
<protein>
    <submittedName>
        <fullName evidence="1">Uncharacterized protein</fullName>
    </submittedName>
</protein>
<proteinExistence type="predicted"/>